<dbReference type="AlphaFoldDB" id="A0A915IFQ1"/>
<name>A0A915IFQ1_ROMCU</name>
<protein>
    <submittedName>
        <fullName evidence="2">Uncharacterized protein</fullName>
    </submittedName>
</protein>
<dbReference type="Proteomes" id="UP000887565">
    <property type="component" value="Unplaced"/>
</dbReference>
<evidence type="ECO:0000313" key="1">
    <source>
        <dbReference type="Proteomes" id="UP000887565"/>
    </source>
</evidence>
<keyword evidence="1" id="KW-1185">Reference proteome</keyword>
<reference evidence="2" key="1">
    <citation type="submission" date="2022-11" db="UniProtKB">
        <authorList>
            <consortium name="WormBaseParasite"/>
        </authorList>
    </citation>
    <scope>IDENTIFICATION</scope>
</reference>
<evidence type="ECO:0000313" key="2">
    <source>
        <dbReference type="WBParaSite" id="nRc.2.0.1.t13016-RA"/>
    </source>
</evidence>
<proteinExistence type="predicted"/>
<organism evidence="1 2">
    <name type="scientific">Romanomermis culicivorax</name>
    <name type="common">Nematode worm</name>
    <dbReference type="NCBI Taxonomy" id="13658"/>
    <lineage>
        <taxon>Eukaryota</taxon>
        <taxon>Metazoa</taxon>
        <taxon>Ecdysozoa</taxon>
        <taxon>Nematoda</taxon>
        <taxon>Enoplea</taxon>
        <taxon>Dorylaimia</taxon>
        <taxon>Mermithida</taxon>
        <taxon>Mermithoidea</taxon>
        <taxon>Mermithidae</taxon>
        <taxon>Romanomermis</taxon>
    </lineage>
</organism>
<accession>A0A915IFQ1</accession>
<dbReference type="WBParaSite" id="nRc.2.0.1.t13016-RA">
    <property type="protein sequence ID" value="nRc.2.0.1.t13016-RA"/>
    <property type="gene ID" value="nRc.2.0.1.g13016"/>
</dbReference>
<sequence>MGSPRPDPTKAQPPMKGLGLAWTGMKKDRAWRGRPGSTWSSGGVRNQWIKQWSSDKKTIKKVVTFFTILSIKTAVVEFPCNIETTCEPDTWSTIIVADAFKNQCCKNLIIHNYNDLSIFGDRDKRVDRALLNSAELNKQHGAYETRAVLIEISDVTMRAND</sequence>